<dbReference type="SUPFAM" id="SSF46689">
    <property type="entry name" value="Homeodomain-like"/>
    <property type="match status" value="1"/>
</dbReference>
<proteinExistence type="predicted"/>
<dbReference type="EMBL" id="JACRTF010000001">
    <property type="protein sequence ID" value="MBC8593565.1"/>
    <property type="molecule type" value="Genomic_DNA"/>
</dbReference>
<dbReference type="Gene3D" id="1.10.10.60">
    <property type="entry name" value="Homeodomain-like"/>
    <property type="match status" value="1"/>
</dbReference>
<dbReference type="GO" id="GO:0043565">
    <property type="term" value="F:sequence-specific DNA binding"/>
    <property type="evidence" value="ECO:0007669"/>
    <property type="project" value="InterPro"/>
</dbReference>
<dbReference type="Pfam" id="PF12833">
    <property type="entry name" value="HTH_18"/>
    <property type="match status" value="1"/>
</dbReference>
<gene>
    <name evidence="5" type="ORF">H8744_09950</name>
</gene>
<feature type="domain" description="HTH araC/xylS-type" evidence="4">
    <location>
        <begin position="181"/>
        <end position="279"/>
    </location>
</feature>
<evidence type="ECO:0000313" key="5">
    <source>
        <dbReference type="EMBL" id="MBC8593565.1"/>
    </source>
</evidence>
<dbReference type="PANTHER" id="PTHR43280">
    <property type="entry name" value="ARAC-FAMILY TRANSCRIPTIONAL REGULATOR"/>
    <property type="match status" value="1"/>
</dbReference>
<dbReference type="GO" id="GO:0003700">
    <property type="term" value="F:DNA-binding transcription factor activity"/>
    <property type="evidence" value="ECO:0007669"/>
    <property type="project" value="InterPro"/>
</dbReference>
<dbReference type="PANTHER" id="PTHR43280:SF32">
    <property type="entry name" value="TRANSCRIPTIONAL REGULATORY PROTEIN"/>
    <property type="match status" value="1"/>
</dbReference>
<dbReference type="InterPro" id="IPR009057">
    <property type="entry name" value="Homeodomain-like_sf"/>
</dbReference>
<sequence>MKERNPLSATLDEPFVADTCNLGRLKNRLCKLEGGTILFCLNGWAQLTIDLKKHEVVKNTQIVLLPNTVVSLDGMSDDFKVSLFAFHGEMFREACLRFNTSFFRFLKENPCYTIPDEYTKSIYGLMDAVNCIYADIDNRFRYQIARNHLQSFLLDVYDKCYRFFPRQEIEGGGDRQRQLFEKFIAMVHENCLTEREVTFYADKLCISTKYLTGICKNVTGDSAKKIIDNFSMLEIKVMLQGTELNIQEIADRMQFPDQSYLGRYFKRLEGISPIEYRNLHKS</sequence>
<keyword evidence="3" id="KW-0804">Transcription</keyword>
<comment type="caution">
    <text evidence="5">The sequence shown here is derived from an EMBL/GenBank/DDBJ whole genome shotgun (WGS) entry which is preliminary data.</text>
</comment>
<organism evidence="5 6">
    <name type="scientific">Jilunia laotingensis</name>
    <dbReference type="NCBI Taxonomy" id="2763675"/>
    <lineage>
        <taxon>Bacteria</taxon>
        <taxon>Pseudomonadati</taxon>
        <taxon>Bacteroidota</taxon>
        <taxon>Bacteroidia</taxon>
        <taxon>Bacteroidales</taxon>
        <taxon>Bacteroidaceae</taxon>
        <taxon>Jilunia</taxon>
    </lineage>
</organism>
<dbReference type="RefSeq" id="WP_262434692.1">
    <property type="nucleotide sequence ID" value="NZ_JACRTF010000001.1"/>
</dbReference>
<dbReference type="Proteomes" id="UP000651085">
    <property type="component" value="Unassembled WGS sequence"/>
</dbReference>
<evidence type="ECO:0000256" key="2">
    <source>
        <dbReference type="ARBA" id="ARBA00023125"/>
    </source>
</evidence>
<evidence type="ECO:0000256" key="1">
    <source>
        <dbReference type="ARBA" id="ARBA00023015"/>
    </source>
</evidence>
<evidence type="ECO:0000259" key="4">
    <source>
        <dbReference type="PROSITE" id="PS01124"/>
    </source>
</evidence>
<evidence type="ECO:0000313" key="6">
    <source>
        <dbReference type="Proteomes" id="UP000651085"/>
    </source>
</evidence>
<dbReference type="InterPro" id="IPR018060">
    <property type="entry name" value="HTH_AraC"/>
</dbReference>
<reference evidence="5" key="1">
    <citation type="submission" date="2020-08" db="EMBL/GenBank/DDBJ databases">
        <title>Genome public.</title>
        <authorList>
            <person name="Liu C."/>
            <person name="Sun Q."/>
        </authorList>
    </citation>
    <scope>NUCLEOTIDE SEQUENCE</scope>
    <source>
        <strain evidence="5">N12</strain>
    </source>
</reference>
<keyword evidence="2" id="KW-0238">DNA-binding</keyword>
<dbReference type="AlphaFoldDB" id="A0A926IQH6"/>
<keyword evidence="6" id="KW-1185">Reference proteome</keyword>
<protein>
    <submittedName>
        <fullName evidence="5">AraC family transcriptional regulator</fullName>
    </submittedName>
</protein>
<accession>A0A926IQH6</accession>
<dbReference type="PROSITE" id="PS01124">
    <property type="entry name" value="HTH_ARAC_FAMILY_2"/>
    <property type="match status" value="1"/>
</dbReference>
<name>A0A926IQH6_9BACT</name>
<evidence type="ECO:0000256" key="3">
    <source>
        <dbReference type="ARBA" id="ARBA00023163"/>
    </source>
</evidence>
<keyword evidence="1" id="KW-0805">Transcription regulation</keyword>
<dbReference type="SMART" id="SM00342">
    <property type="entry name" value="HTH_ARAC"/>
    <property type="match status" value="1"/>
</dbReference>